<name>A0A0A9C4U8_ARUDO</name>
<evidence type="ECO:0000313" key="1">
    <source>
        <dbReference type="EMBL" id="JAD69478.1"/>
    </source>
</evidence>
<proteinExistence type="predicted"/>
<dbReference type="EMBL" id="GBRH01228417">
    <property type="protein sequence ID" value="JAD69478.1"/>
    <property type="molecule type" value="Transcribed_RNA"/>
</dbReference>
<reference evidence="1" key="2">
    <citation type="journal article" date="2015" name="Data Brief">
        <title>Shoot transcriptome of the giant reed, Arundo donax.</title>
        <authorList>
            <person name="Barrero R.A."/>
            <person name="Guerrero F.D."/>
            <person name="Moolhuijzen P."/>
            <person name="Goolsby J.A."/>
            <person name="Tidwell J."/>
            <person name="Bellgard S.E."/>
            <person name="Bellgard M.I."/>
        </authorList>
    </citation>
    <scope>NUCLEOTIDE SEQUENCE</scope>
    <source>
        <tissue evidence="1">Shoot tissue taken approximately 20 cm above the soil surface</tissue>
    </source>
</reference>
<organism evidence="1">
    <name type="scientific">Arundo donax</name>
    <name type="common">Giant reed</name>
    <name type="synonym">Donax arundinaceus</name>
    <dbReference type="NCBI Taxonomy" id="35708"/>
    <lineage>
        <taxon>Eukaryota</taxon>
        <taxon>Viridiplantae</taxon>
        <taxon>Streptophyta</taxon>
        <taxon>Embryophyta</taxon>
        <taxon>Tracheophyta</taxon>
        <taxon>Spermatophyta</taxon>
        <taxon>Magnoliopsida</taxon>
        <taxon>Liliopsida</taxon>
        <taxon>Poales</taxon>
        <taxon>Poaceae</taxon>
        <taxon>PACMAD clade</taxon>
        <taxon>Arundinoideae</taxon>
        <taxon>Arundineae</taxon>
        <taxon>Arundo</taxon>
    </lineage>
</organism>
<sequence length="30" mass="3554">MYRRQMDKDSTYLLITVIFSTTRRAQQAGC</sequence>
<accession>A0A0A9C4U8</accession>
<dbReference type="AlphaFoldDB" id="A0A0A9C4U8"/>
<protein>
    <submittedName>
        <fullName evidence="1">Uncharacterized protein</fullName>
    </submittedName>
</protein>
<reference evidence="1" key="1">
    <citation type="submission" date="2014-09" db="EMBL/GenBank/DDBJ databases">
        <authorList>
            <person name="Magalhaes I.L.F."/>
            <person name="Oliveira U."/>
            <person name="Santos F.R."/>
            <person name="Vidigal T.H.D.A."/>
            <person name="Brescovit A.D."/>
            <person name="Santos A.J."/>
        </authorList>
    </citation>
    <scope>NUCLEOTIDE SEQUENCE</scope>
    <source>
        <tissue evidence="1">Shoot tissue taken approximately 20 cm above the soil surface</tissue>
    </source>
</reference>